<gene>
    <name evidence="9" type="ORF">PPSIR1_40914</name>
</gene>
<keyword evidence="6" id="KW-0472">Membrane</keyword>
<keyword evidence="9" id="KW-0418">Kinase</keyword>
<feature type="transmembrane region" description="Helical" evidence="6">
    <location>
        <begin position="115"/>
        <end position="142"/>
    </location>
</feature>
<keyword evidence="3" id="KW-0597">Phosphoprotein</keyword>
<dbReference type="PANTHER" id="PTHR43065:SF42">
    <property type="entry name" value="TWO-COMPONENT SENSOR PPRA"/>
    <property type="match status" value="1"/>
</dbReference>
<evidence type="ECO:0000259" key="8">
    <source>
        <dbReference type="PROSITE" id="PS50110"/>
    </source>
</evidence>
<dbReference type="Gene3D" id="1.10.287.130">
    <property type="match status" value="1"/>
</dbReference>
<dbReference type="AlphaFoldDB" id="A6GKH0"/>
<comment type="caution">
    <text evidence="4">Lacks conserved residue(s) required for the propagation of feature annotation.</text>
</comment>
<keyword evidence="9" id="KW-0808">Transferase</keyword>
<dbReference type="PROSITE" id="PS50110">
    <property type="entry name" value="RESPONSE_REGULATORY"/>
    <property type="match status" value="1"/>
</dbReference>
<dbReference type="GO" id="GO:0000155">
    <property type="term" value="F:phosphorelay sensor kinase activity"/>
    <property type="evidence" value="ECO:0007669"/>
    <property type="project" value="InterPro"/>
</dbReference>
<keyword evidence="6" id="KW-1133">Transmembrane helix</keyword>
<dbReference type="InterPro" id="IPR005467">
    <property type="entry name" value="His_kinase_dom"/>
</dbReference>
<evidence type="ECO:0000256" key="5">
    <source>
        <dbReference type="SAM" id="Coils"/>
    </source>
</evidence>
<keyword evidence="5" id="KW-0175">Coiled coil</keyword>
<dbReference type="CDD" id="cd00082">
    <property type="entry name" value="HisKA"/>
    <property type="match status" value="1"/>
</dbReference>
<comment type="catalytic activity">
    <reaction evidence="1">
        <text>ATP + protein L-histidine = ADP + protein N-phospho-L-histidine.</text>
        <dbReference type="EC" id="2.7.13.3"/>
    </reaction>
</comment>
<evidence type="ECO:0000256" key="6">
    <source>
        <dbReference type="SAM" id="Phobius"/>
    </source>
</evidence>
<evidence type="ECO:0000256" key="4">
    <source>
        <dbReference type="PROSITE-ProRule" id="PRU00169"/>
    </source>
</evidence>
<dbReference type="InterPro" id="IPR036890">
    <property type="entry name" value="HATPase_C_sf"/>
</dbReference>
<keyword evidence="6" id="KW-0812">Transmembrane</keyword>
<accession>A6GKH0</accession>
<feature type="transmembrane region" description="Helical" evidence="6">
    <location>
        <begin position="154"/>
        <end position="177"/>
    </location>
</feature>
<dbReference type="SMART" id="SM00387">
    <property type="entry name" value="HATPase_c"/>
    <property type="match status" value="1"/>
</dbReference>
<comment type="caution">
    <text evidence="9">The sequence shown here is derived from an EMBL/GenBank/DDBJ whole genome shotgun (WGS) entry which is preliminary data.</text>
</comment>
<keyword evidence="10" id="KW-1185">Reference proteome</keyword>
<evidence type="ECO:0000256" key="3">
    <source>
        <dbReference type="ARBA" id="ARBA00022553"/>
    </source>
</evidence>
<dbReference type="InterPro" id="IPR001789">
    <property type="entry name" value="Sig_transdc_resp-reg_receiver"/>
</dbReference>
<dbReference type="EMBL" id="ABCS01000196">
    <property type="protein sequence ID" value="EDM73634.1"/>
    <property type="molecule type" value="Genomic_DNA"/>
</dbReference>
<feature type="transmembrane region" description="Helical" evidence="6">
    <location>
        <begin position="20"/>
        <end position="39"/>
    </location>
</feature>
<feature type="domain" description="Response regulatory" evidence="8">
    <location>
        <begin position="465"/>
        <end position="582"/>
    </location>
</feature>
<evidence type="ECO:0000313" key="10">
    <source>
        <dbReference type="Proteomes" id="UP000005801"/>
    </source>
</evidence>
<organism evidence="9 10">
    <name type="scientific">Plesiocystis pacifica SIR-1</name>
    <dbReference type="NCBI Taxonomy" id="391625"/>
    <lineage>
        <taxon>Bacteria</taxon>
        <taxon>Pseudomonadati</taxon>
        <taxon>Myxococcota</taxon>
        <taxon>Polyangia</taxon>
        <taxon>Nannocystales</taxon>
        <taxon>Nannocystaceae</taxon>
        <taxon>Plesiocystis</taxon>
    </lineage>
</organism>
<dbReference type="InterPro" id="IPR003594">
    <property type="entry name" value="HATPase_dom"/>
</dbReference>
<evidence type="ECO:0000256" key="1">
    <source>
        <dbReference type="ARBA" id="ARBA00000085"/>
    </source>
</evidence>
<dbReference type="EC" id="2.7.13.3" evidence="2"/>
<evidence type="ECO:0000259" key="7">
    <source>
        <dbReference type="PROSITE" id="PS50109"/>
    </source>
</evidence>
<feature type="coiled-coil region" evidence="5">
    <location>
        <begin position="194"/>
        <end position="221"/>
    </location>
</feature>
<dbReference type="STRING" id="391625.PPSIR1_40914"/>
<evidence type="ECO:0000313" key="9">
    <source>
        <dbReference type="EMBL" id="EDM73634.1"/>
    </source>
</evidence>
<dbReference type="Pfam" id="PF00072">
    <property type="entry name" value="Response_reg"/>
    <property type="match status" value="1"/>
</dbReference>
<dbReference type="PROSITE" id="PS50109">
    <property type="entry name" value="HIS_KIN"/>
    <property type="match status" value="1"/>
</dbReference>
<dbReference type="RefSeq" id="WP_006977206.1">
    <property type="nucleotide sequence ID" value="NZ_ABCS01000196.1"/>
</dbReference>
<name>A6GKH0_9BACT</name>
<proteinExistence type="predicted"/>
<feature type="transmembrane region" description="Helical" evidence="6">
    <location>
        <begin position="71"/>
        <end position="95"/>
    </location>
</feature>
<reference evidence="9 10" key="1">
    <citation type="submission" date="2007-06" db="EMBL/GenBank/DDBJ databases">
        <authorList>
            <person name="Shimkets L."/>
            <person name="Ferriera S."/>
            <person name="Johnson J."/>
            <person name="Kravitz S."/>
            <person name="Beeson K."/>
            <person name="Sutton G."/>
            <person name="Rogers Y.-H."/>
            <person name="Friedman R."/>
            <person name="Frazier M."/>
            <person name="Venter J.C."/>
        </authorList>
    </citation>
    <scope>NUCLEOTIDE SEQUENCE [LARGE SCALE GENOMIC DNA]</scope>
    <source>
        <strain evidence="9 10">SIR-1</strain>
    </source>
</reference>
<dbReference type="PANTHER" id="PTHR43065">
    <property type="entry name" value="SENSOR HISTIDINE KINASE"/>
    <property type="match status" value="1"/>
</dbReference>
<evidence type="ECO:0000256" key="2">
    <source>
        <dbReference type="ARBA" id="ARBA00012438"/>
    </source>
</evidence>
<dbReference type="Pfam" id="PF02518">
    <property type="entry name" value="HATPase_c"/>
    <property type="match status" value="1"/>
</dbReference>
<protein>
    <recommendedName>
        <fullName evidence="2">histidine kinase</fullName>
        <ecNumber evidence="2">2.7.13.3</ecNumber>
    </recommendedName>
</protein>
<dbReference type="SUPFAM" id="SSF55874">
    <property type="entry name" value="ATPase domain of HSP90 chaperone/DNA topoisomerase II/histidine kinase"/>
    <property type="match status" value="1"/>
</dbReference>
<dbReference type="InterPro" id="IPR003661">
    <property type="entry name" value="HisK_dim/P_dom"/>
</dbReference>
<sequence length="584" mass="62211">MRFEEDYEGLGWRETLQLRFARADAIGALLMLPLVFIGFDVAEHWPMMLALVLLEGVLFGLSFFSRLHTHYLAVLTVLINLMFGGFAVAHLGWLPGPVIVLTTGVLMGGILLDRVGALVAVLGATTVFVGVGLGMSSGYLAIPEGHPAMGDLQLWLRVSVFSTGLWALLGVLTAYAINLIDEKANAEQVAQSDLAREKSRVAAIEQSRDQAKRAFVEAQRKETVAALAGGLAHDFNNTLMVIMSWAELLEVELGEASQGDEVLSEATSAVVTAAEQASFLARQLLSLGRQGTSTPEPVDVRGVMGLAVTSLRKLLPANIEVRLEAEAVDAVLAEPAQLQQIILNLAINARDAMPEGGRLSFGVRQERDDNGATWVILSVVDTGTGMDEETLDKVFEPFYTTKPAGKGSGLGLASVLAIVNQLGGLLEVDSELGEGTCFEIHLRARPDLSAAKVAAAQVEGEVSGRAVIIDNEPQVRAFLARTLESVGLEVHAVGDGDGLRGVLRELGDSPVALLCTESVVAGSRPAELIASAREHSAGCQVLICSGHLPDDAMRREIAAGRYAFLPKPFGSDELRRQVLSLLAD</sequence>
<dbReference type="Proteomes" id="UP000005801">
    <property type="component" value="Unassembled WGS sequence"/>
</dbReference>
<dbReference type="InterPro" id="IPR011006">
    <property type="entry name" value="CheY-like_superfamily"/>
</dbReference>
<dbReference type="InterPro" id="IPR036097">
    <property type="entry name" value="HisK_dim/P_sf"/>
</dbReference>
<feature type="transmembrane region" description="Helical" evidence="6">
    <location>
        <begin position="45"/>
        <end position="64"/>
    </location>
</feature>
<dbReference type="Gene3D" id="3.40.50.2300">
    <property type="match status" value="1"/>
</dbReference>
<dbReference type="eggNOG" id="COG4191">
    <property type="taxonomic scope" value="Bacteria"/>
</dbReference>
<dbReference type="InterPro" id="IPR004358">
    <property type="entry name" value="Sig_transdc_His_kin-like_C"/>
</dbReference>
<dbReference type="SUPFAM" id="SSF47384">
    <property type="entry name" value="Homodimeric domain of signal transducing histidine kinase"/>
    <property type="match status" value="1"/>
</dbReference>
<dbReference type="PRINTS" id="PR00344">
    <property type="entry name" value="BCTRLSENSOR"/>
</dbReference>
<dbReference type="OrthoDB" id="9761263at2"/>
<dbReference type="Gene3D" id="3.30.565.10">
    <property type="entry name" value="Histidine kinase-like ATPase, C-terminal domain"/>
    <property type="match status" value="1"/>
</dbReference>
<feature type="domain" description="Histidine kinase" evidence="7">
    <location>
        <begin position="230"/>
        <end position="446"/>
    </location>
</feature>
<dbReference type="SUPFAM" id="SSF52172">
    <property type="entry name" value="CheY-like"/>
    <property type="match status" value="1"/>
</dbReference>